<reference evidence="5" key="1">
    <citation type="submission" date="2020-04" db="EMBL/GenBank/DDBJ databases">
        <authorList>
            <person name="Alioto T."/>
            <person name="Alioto T."/>
            <person name="Gomez Garrido J."/>
        </authorList>
    </citation>
    <scope>NUCLEOTIDE SEQUENCE</scope>
    <source>
        <strain evidence="5">A484AB</strain>
    </source>
</reference>
<gene>
    <name evidence="5" type="ORF">PACLA_8A049869</name>
</gene>
<dbReference type="Gene3D" id="1.20.1250.20">
    <property type="entry name" value="MFS general substrate transporter like domains"/>
    <property type="match status" value="1"/>
</dbReference>
<comment type="subcellular location">
    <subcellularLocation>
        <location evidence="1">Membrane</location>
        <topology evidence="1">Multi-pass membrane protein</topology>
    </subcellularLocation>
</comment>
<proteinExistence type="predicted"/>
<name>A0A6S7JGM1_PARCT</name>
<evidence type="ECO:0000256" key="1">
    <source>
        <dbReference type="ARBA" id="ARBA00004141"/>
    </source>
</evidence>
<evidence type="ECO:0000256" key="4">
    <source>
        <dbReference type="ARBA" id="ARBA00023136"/>
    </source>
</evidence>
<keyword evidence="2" id="KW-0812">Transmembrane</keyword>
<dbReference type="SUPFAM" id="SSF103473">
    <property type="entry name" value="MFS general substrate transporter"/>
    <property type="match status" value="1"/>
</dbReference>
<dbReference type="OrthoDB" id="5983452at2759"/>
<protein>
    <submittedName>
        <fullName evidence="5">Major facilitator superfamily domain-containing 8-like</fullName>
    </submittedName>
</protein>
<dbReference type="AlphaFoldDB" id="A0A6S7JGM1"/>
<sequence length="422" mass="47347">MQFQFTSLRPWIFCAIALRFFNDGAEEFFIAPSAWYYIKSLGQTITFLGLVLMAFPVAALLTGSIVGRLADRFGNIKRIIIICFAMKSAAYIIYSIPVSAYFPLAGRLLSGLADGSAGVYYGQVILYTPEKYRARVFIILDGMFTLGSLFGPTVSVFLTFNVNILGWRIDAGNSPGIVLALIWFVLMLNALCFPQEFGTKKTTDEDDYGDDVLHTEDSSDPASYGSRSTVCLLFYLVFLGLFFSTTATFYVPLLAQEHFYLQFGHVKLLFLVSSMFSMVVFLLYYVAADYLHETHLLICSMLMQVCAISILTYFAFTWNSASGVDEGYMLMVYISLGMPYFSFALSCSLLSKVTDPKDAAFYQGTSFAALHSGFVVSRLIASFIFTKTMLLWFCLVLVLSWTFGVVWFIVEYRNLARPKNNS</sequence>
<dbReference type="GO" id="GO:0022857">
    <property type="term" value="F:transmembrane transporter activity"/>
    <property type="evidence" value="ECO:0007669"/>
    <property type="project" value="InterPro"/>
</dbReference>
<evidence type="ECO:0000313" key="5">
    <source>
        <dbReference type="EMBL" id="CAB4031525.1"/>
    </source>
</evidence>
<keyword evidence="6" id="KW-1185">Reference proteome</keyword>
<dbReference type="PANTHER" id="PTHR23510:SF16">
    <property type="entry name" value="MAJOR FACILITATOR SUPERFAMILY (MFS) PROFILE DOMAIN-CONTAINING PROTEIN"/>
    <property type="match status" value="1"/>
</dbReference>
<dbReference type="InterPro" id="IPR051068">
    <property type="entry name" value="MFS_Domain-Containing_Protein"/>
</dbReference>
<evidence type="ECO:0000256" key="3">
    <source>
        <dbReference type="ARBA" id="ARBA00022989"/>
    </source>
</evidence>
<dbReference type="Proteomes" id="UP001152795">
    <property type="component" value="Unassembled WGS sequence"/>
</dbReference>
<comment type="caution">
    <text evidence="5">The sequence shown here is derived from an EMBL/GenBank/DDBJ whole genome shotgun (WGS) entry which is preliminary data.</text>
</comment>
<dbReference type="Pfam" id="PF07690">
    <property type="entry name" value="MFS_1"/>
    <property type="match status" value="1"/>
</dbReference>
<accession>A0A6S7JGM1</accession>
<dbReference type="EMBL" id="CACRXK020017700">
    <property type="protein sequence ID" value="CAB4031525.1"/>
    <property type="molecule type" value="Genomic_DNA"/>
</dbReference>
<dbReference type="GO" id="GO:0016020">
    <property type="term" value="C:membrane"/>
    <property type="evidence" value="ECO:0007669"/>
    <property type="project" value="UniProtKB-SubCell"/>
</dbReference>
<dbReference type="InterPro" id="IPR020846">
    <property type="entry name" value="MFS_dom"/>
</dbReference>
<dbReference type="InterPro" id="IPR011701">
    <property type="entry name" value="MFS"/>
</dbReference>
<keyword evidence="3" id="KW-1133">Transmembrane helix</keyword>
<evidence type="ECO:0000313" key="6">
    <source>
        <dbReference type="Proteomes" id="UP001152795"/>
    </source>
</evidence>
<organism evidence="5 6">
    <name type="scientific">Paramuricea clavata</name>
    <name type="common">Red gorgonian</name>
    <name type="synonym">Violescent sea-whip</name>
    <dbReference type="NCBI Taxonomy" id="317549"/>
    <lineage>
        <taxon>Eukaryota</taxon>
        <taxon>Metazoa</taxon>
        <taxon>Cnidaria</taxon>
        <taxon>Anthozoa</taxon>
        <taxon>Octocorallia</taxon>
        <taxon>Malacalcyonacea</taxon>
        <taxon>Plexauridae</taxon>
        <taxon>Paramuricea</taxon>
    </lineage>
</organism>
<dbReference type="PROSITE" id="PS50850">
    <property type="entry name" value="MFS"/>
    <property type="match status" value="1"/>
</dbReference>
<dbReference type="PANTHER" id="PTHR23510">
    <property type="entry name" value="INNER MEMBRANE TRANSPORT PROTEIN YAJR"/>
    <property type="match status" value="1"/>
</dbReference>
<evidence type="ECO:0000256" key="2">
    <source>
        <dbReference type="ARBA" id="ARBA00022692"/>
    </source>
</evidence>
<keyword evidence="4" id="KW-0472">Membrane</keyword>
<dbReference type="InterPro" id="IPR036259">
    <property type="entry name" value="MFS_trans_sf"/>
</dbReference>